<evidence type="ECO:0000313" key="2">
    <source>
        <dbReference type="Proteomes" id="UP000601171"/>
    </source>
</evidence>
<proteinExistence type="predicted"/>
<gene>
    <name evidence="1" type="ORF">H8707_09195</name>
</gene>
<organism evidence="1 2">
    <name type="scientific">Paratissierella segnis</name>
    <dbReference type="NCBI Taxonomy" id="2763679"/>
    <lineage>
        <taxon>Bacteria</taxon>
        <taxon>Bacillati</taxon>
        <taxon>Bacillota</taxon>
        <taxon>Tissierellia</taxon>
        <taxon>Tissierellales</taxon>
        <taxon>Tissierellaceae</taxon>
        <taxon>Paratissierella</taxon>
    </lineage>
</organism>
<keyword evidence="2" id="KW-1185">Reference proteome</keyword>
<reference evidence="1" key="1">
    <citation type="submission" date="2020-08" db="EMBL/GenBank/DDBJ databases">
        <title>Genome public.</title>
        <authorList>
            <person name="Liu C."/>
            <person name="Sun Q."/>
        </authorList>
    </citation>
    <scope>NUCLEOTIDE SEQUENCE</scope>
    <source>
        <strain evidence="1">BX21</strain>
    </source>
</reference>
<dbReference type="RefSeq" id="WP_262429871.1">
    <property type="nucleotide sequence ID" value="NZ_JACRTG010000020.1"/>
</dbReference>
<protein>
    <submittedName>
        <fullName evidence="1">Uncharacterized protein</fullName>
    </submittedName>
</protein>
<accession>A0A926EY81</accession>
<name>A0A926EY81_9FIRM</name>
<dbReference type="AlphaFoldDB" id="A0A926EY81"/>
<comment type="caution">
    <text evidence="1">The sequence shown here is derived from an EMBL/GenBank/DDBJ whole genome shotgun (WGS) entry which is preliminary data.</text>
</comment>
<dbReference type="Proteomes" id="UP000601171">
    <property type="component" value="Unassembled WGS sequence"/>
</dbReference>
<evidence type="ECO:0000313" key="1">
    <source>
        <dbReference type="EMBL" id="MBC8588415.1"/>
    </source>
</evidence>
<dbReference type="EMBL" id="JACRTG010000020">
    <property type="protein sequence ID" value="MBC8588415.1"/>
    <property type="molecule type" value="Genomic_DNA"/>
</dbReference>
<sequence length="133" mass="15822">MAKTLMTTLDELTGTRRYSMFVVWFCSDKDKRETWEEFTSKNNYKNMDYKYAEENWLLDEGIQKGIKYYMKLQHSEKMKNIYDKMYQQALNGDVQSAKYLMDFSKDFFASDKTSELDNLLSGIDLGEEVDDDE</sequence>